<sequence>MRKFTLLFVLFLVLILSGCGTKRQYFKPESTTAKAKLTHNLPSKISYATSNGATLKNGNIITKNGLNSQIKLKDGFVFLGEYDGNIISANTNGELNISDSNGDTIFNKSFSSAIVSASLENNLIAAVSASNNIYLLDLHNAQTLMQYKSSEIYAIDSRVAAPIFLSTIILYPSLDGRVYVTQKNGQILRDIVISSESFFNNVIFLDVVDEHLIAATAKKIIVVSPQKTSQYSAEIKNIVRDNHNIYILKKDGLVTKTNLDLEELASAYFKFAIFSDALIYNNKLNIIEKTGYLIKTDLNLNSHEIIELSSEIQDKSFISKDSFYYDDEFMKFD</sequence>
<dbReference type="EMBL" id="CAJHOF010000015">
    <property type="protein sequence ID" value="CAD7289375.1"/>
    <property type="molecule type" value="Genomic_DNA"/>
</dbReference>
<accession>A0ABN7KCB5</accession>
<protein>
    <submittedName>
        <fullName evidence="1">Plasminogen-binding protein PgbB</fullName>
    </submittedName>
</protein>
<dbReference type="RefSeq" id="WP_229933276.1">
    <property type="nucleotide sequence ID" value="NZ_CAJHOF010000015.1"/>
</dbReference>
<dbReference type="InterPro" id="IPR015943">
    <property type="entry name" value="WD40/YVTN_repeat-like_dom_sf"/>
</dbReference>
<dbReference type="PROSITE" id="PS51257">
    <property type="entry name" value="PROKAR_LIPOPROTEIN"/>
    <property type="match status" value="1"/>
</dbReference>
<proteinExistence type="predicted"/>
<dbReference type="Gene3D" id="2.130.10.10">
    <property type="entry name" value="YVTN repeat-like/Quinoprotein amine dehydrogenase"/>
    <property type="match status" value="1"/>
</dbReference>
<evidence type="ECO:0000313" key="1">
    <source>
        <dbReference type="EMBL" id="CAD7289375.1"/>
    </source>
</evidence>
<gene>
    <name evidence="1" type="primary">pgbB</name>
    <name evidence="1" type="ORF">LMG7974_01494</name>
</gene>
<name>A0ABN7KCB5_9BACT</name>
<keyword evidence="2" id="KW-1185">Reference proteome</keyword>
<dbReference type="InterPro" id="IPR036322">
    <property type="entry name" value="WD40_repeat_dom_sf"/>
</dbReference>
<reference evidence="1 2" key="1">
    <citation type="submission" date="2020-11" db="EMBL/GenBank/DDBJ databases">
        <authorList>
            <person name="Peeters C."/>
        </authorList>
    </citation>
    <scope>NUCLEOTIDE SEQUENCE [LARGE SCALE GENOMIC DNA]</scope>
    <source>
        <strain evidence="1 2">LMG 7974</strain>
    </source>
</reference>
<comment type="caution">
    <text evidence="1">The sequence shown here is derived from an EMBL/GenBank/DDBJ whole genome shotgun (WGS) entry which is preliminary data.</text>
</comment>
<dbReference type="Proteomes" id="UP000789803">
    <property type="component" value="Unassembled WGS sequence"/>
</dbReference>
<evidence type="ECO:0000313" key="2">
    <source>
        <dbReference type="Proteomes" id="UP000789803"/>
    </source>
</evidence>
<organism evidence="1 2">
    <name type="scientific">Campylobacter majalis</name>
    <dbReference type="NCBI Taxonomy" id="2790656"/>
    <lineage>
        <taxon>Bacteria</taxon>
        <taxon>Pseudomonadati</taxon>
        <taxon>Campylobacterota</taxon>
        <taxon>Epsilonproteobacteria</taxon>
        <taxon>Campylobacterales</taxon>
        <taxon>Campylobacteraceae</taxon>
        <taxon>Campylobacter</taxon>
    </lineage>
</organism>
<dbReference type="SUPFAM" id="SSF50978">
    <property type="entry name" value="WD40 repeat-like"/>
    <property type="match status" value="1"/>
</dbReference>